<dbReference type="Pfam" id="PF03321">
    <property type="entry name" value="GH3"/>
    <property type="match status" value="1"/>
</dbReference>
<dbReference type="Pfam" id="PF23571">
    <property type="entry name" value="GH3_M"/>
    <property type="match status" value="1"/>
</dbReference>
<feature type="domain" description="GH3 middle" evidence="1">
    <location>
        <begin position="338"/>
        <end position="396"/>
    </location>
</feature>
<dbReference type="GO" id="GO:0005737">
    <property type="term" value="C:cytoplasm"/>
    <property type="evidence" value="ECO:0007669"/>
    <property type="project" value="TreeGrafter"/>
</dbReference>
<dbReference type="Proteomes" id="UP000199548">
    <property type="component" value="Unassembled WGS sequence"/>
</dbReference>
<dbReference type="SUPFAM" id="SSF49879">
    <property type="entry name" value="SMAD/FHA domain"/>
    <property type="match status" value="1"/>
</dbReference>
<dbReference type="PANTHER" id="PTHR31901:SF9">
    <property type="entry name" value="GH3 DOMAIN-CONTAINING PROTEIN"/>
    <property type="match status" value="1"/>
</dbReference>
<keyword evidence="3" id="KW-1185">Reference proteome</keyword>
<dbReference type="AlphaFoldDB" id="A0A1I3FRB7"/>
<protein>
    <submittedName>
        <fullName evidence="2">GH3 auxin-responsive promoter</fullName>
    </submittedName>
</protein>
<evidence type="ECO:0000313" key="3">
    <source>
        <dbReference type="Proteomes" id="UP000199548"/>
    </source>
</evidence>
<name>A0A1I3FRB7_9BURK</name>
<dbReference type="PANTHER" id="PTHR31901">
    <property type="entry name" value="GH3 DOMAIN-CONTAINING PROTEIN"/>
    <property type="match status" value="1"/>
</dbReference>
<dbReference type="InterPro" id="IPR055377">
    <property type="entry name" value="GH3_M"/>
</dbReference>
<organism evidence="2 3">
    <name type="scientific">Paraburkholderia megapolitana</name>
    <dbReference type="NCBI Taxonomy" id="420953"/>
    <lineage>
        <taxon>Bacteria</taxon>
        <taxon>Pseudomonadati</taxon>
        <taxon>Pseudomonadota</taxon>
        <taxon>Betaproteobacteria</taxon>
        <taxon>Burkholderiales</taxon>
        <taxon>Burkholderiaceae</taxon>
        <taxon>Paraburkholderia</taxon>
    </lineage>
</organism>
<dbReference type="OrthoDB" id="9770329at2"/>
<sequence>MNPPVSGTRDAWRTFADAAAPTLAAWQRVLDDPAATQRQRLAQILDTNRDTAFGRAHGFAQIADAAQYRERVSVHSYAELEPWIERAQRDTQPVLTAQPPLFFERTSGNSAQQKRIPYTAAFLGELQHALTIWLADLYRRVPEIGEGRAYWSISPPLQAPGRAPNGIPIGSESDFAYLDGSIVAGLAATLIVPRLASDASDDTSAWRRQTLLALIEAADLAFISVWSPTFLTSLLRPLFDADDPTHRDTLAWLEAALPAPRRAALRHALEAGSCDALWPRLAAVSCWMDGPSRDYAATLQARFPQARWLPKSLFATEAIVSVPFGDDEGCPLAVAGHYFECIFDDGTVRETHELAPGDIVQIVVTTGGGLYRYALGDRVRVVCMTDRTPRIEFVGRVGAHSDLVGEKLDEAGVASVLAACIAAGDSACLVPCAAADPPHYVLLVASEVPCDRDALSVAVESGLARSFHYAHARRFAQLGPVRVRHLAGSPARLADLLQQAAEQTGVRAGDVKPRALVNRLVTADALLALTQR</sequence>
<gene>
    <name evidence="2" type="ORF">SAMN05192543_10282</name>
</gene>
<dbReference type="InterPro" id="IPR008984">
    <property type="entry name" value="SMAD_FHA_dom_sf"/>
</dbReference>
<proteinExistence type="predicted"/>
<dbReference type="RefSeq" id="WP_091009179.1">
    <property type="nucleotide sequence ID" value="NZ_CP041745.1"/>
</dbReference>
<accession>A0A1I3FRB7</accession>
<dbReference type="STRING" id="420953.SAMN05192543_10282"/>
<evidence type="ECO:0000313" key="2">
    <source>
        <dbReference type="EMBL" id="SFI13765.1"/>
    </source>
</evidence>
<dbReference type="InterPro" id="IPR004993">
    <property type="entry name" value="GH3"/>
</dbReference>
<dbReference type="GO" id="GO:0016881">
    <property type="term" value="F:acid-amino acid ligase activity"/>
    <property type="evidence" value="ECO:0007669"/>
    <property type="project" value="TreeGrafter"/>
</dbReference>
<evidence type="ECO:0000259" key="1">
    <source>
        <dbReference type="Pfam" id="PF23571"/>
    </source>
</evidence>
<dbReference type="EMBL" id="FOQU01000002">
    <property type="protein sequence ID" value="SFI13765.1"/>
    <property type="molecule type" value="Genomic_DNA"/>
</dbReference>
<reference evidence="2 3" key="1">
    <citation type="submission" date="2016-10" db="EMBL/GenBank/DDBJ databases">
        <authorList>
            <person name="de Groot N.N."/>
        </authorList>
    </citation>
    <scope>NUCLEOTIDE SEQUENCE [LARGE SCALE GENOMIC DNA]</scope>
    <source>
        <strain evidence="2 3">LMG 23650</strain>
    </source>
</reference>